<dbReference type="Pfam" id="PF06203">
    <property type="entry name" value="CCT"/>
    <property type="match status" value="1"/>
</dbReference>
<evidence type="ECO:0000313" key="7">
    <source>
        <dbReference type="RefSeq" id="XP_019054206.1"/>
    </source>
</evidence>
<dbReference type="InParanoid" id="A0A1U8Q834"/>
<protein>
    <submittedName>
        <fullName evidence="7">Uncharacterized protein LOC104602777</fullName>
    </submittedName>
</protein>
<sequence length="514" mass="55781">MIVNIDCASASGTKGMPLDTLDVVRAALTQLENEVGNSAQSSQPPSTPPTSSFAHSGTKGMPLDTLDVVRAALTQLENEVGNSAQSSQPPSTPPTSSFAHSDFGVQLSITYRSTIFMLLGFQEDICSPVSSQIFEFCEQELFPETLQNSDVSSCSNCCYEDNSYPTNLCSSFSSIPLDVGKLNINNINTPTNPTTNTNNNFSIIFDSQDENDNDIFASISFSPISTFSVLPLLEAQQDQFDLPSLQVQIPVADSANGISTYSPDPSVPLTEPPLQAVFEEDGLSSLPSYVRLDPSSPSCSVLDPTTCSILDPTMGSFLPGNLSTALSADVSGLFGGSILMGADLQPQELEFQGDNCGLYASTSLQRVYSSGEMQNINNDSTHLVNGGGGASLTSEISAFEESTYKVGRLSVEERKEKIHRYMKKRNERNFSKKIKYACRKTLADSRPRVRGRFAKNDELGEAVRPNCSNHEVEDEEEITVKDDEEMIDASDIYAHISGVNSFKCNYALQSQSWM</sequence>
<dbReference type="KEGG" id="nnu:104602777"/>
<gene>
    <name evidence="7" type="primary">LOC104602777</name>
</gene>
<dbReference type="Proteomes" id="UP000189703">
    <property type="component" value="Unplaced"/>
</dbReference>
<dbReference type="GO" id="GO:0005634">
    <property type="term" value="C:nucleus"/>
    <property type="evidence" value="ECO:0007669"/>
    <property type="project" value="UniProtKB-SubCell"/>
</dbReference>
<dbReference type="PROSITE" id="PS51017">
    <property type="entry name" value="CCT"/>
    <property type="match status" value="1"/>
</dbReference>
<dbReference type="OrthoDB" id="153872at2759"/>
<feature type="region of interest" description="Disordered" evidence="4">
    <location>
        <begin position="34"/>
        <end position="59"/>
    </location>
</feature>
<dbReference type="PANTHER" id="PTHR31319:SF110">
    <property type="entry name" value="CCT MOTIF FAMILY PROTEIN"/>
    <property type="match status" value="1"/>
</dbReference>
<feature type="compositionally biased region" description="Low complexity" evidence="4">
    <location>
        <begin position="40"/>
        <end position="52"/>
    </location>
</feature>
<dbReference type="InterPro" id="IPR010402">
    <property type="entry name" value="CCT_domain"/>
</dbReference>
<evidence type="ECO:0000256" key="2">
    <source>
        <dbReference type="ARBA" id="ARBA00023242"/>
    </source>
</evidence>
<evidence type="ECO:0000313" key="6">
    <source>
        <dbReference type="Proteomes" id="UP000189703"/>
    </source>
</evidence>
<keyword evidence="6" id="KW-1185">Reference proteome</keyword>
<feature type="compositionally biased region" description="Low complexity" evidence="4">
    <location>
        <begin position="85"/>
        <end position="97"/>
    </location>
</feature>
<organism evidence="6 7">
    <name type="scientific">Nelumbo nucifera</name>
    <name type="common">Sacred lotus</name>
    <dbReference type="NCBI Taxonomy" id="4432"/>
    <lineage>
        <taxon>Eukaryota</taxon>
        <taxon>Viridiplantae</taxon>
        <taxon>Streptophyta</taxon>
        <taxon>Embryophyta</taxon>
        <taxon>Tracheophyta</taxon>
        <taxon>Spermatophyta</taxon>
        <taxon>Magnoliopsida</taxon>
        <taxon>Proteales</taxon>
        <taxon>Nelumbonaceae</taxon>
        <taxon>Nelumbo</taxon>
    </lineage>
</organism>
<evidence type="ECO:0000256" key="3">
    <source>
        <dbReference type="PROSITE-ProRule" id="PRU00357"/>
    </source>
</evidence>
<dbReference type="PANTHER" id="PTHR31319">
    <property type="entry name" value="ZINC FINGER PROTEIN CONSTANS-LIKE 4"/>
    <property type="match status" value="1"/>
</dbReference>
<reference evidence="7" key="1">
    <citation type="submission" date="2025-08" db="UniProtKB">
        <authorList>
            <consortium name="RefSeq"/>
        </authorList>
    </citation>
    <scope>IDENTIFICATION</scope>
</reference>
<dbReference type="GeneID" id="104602777"/>
<proteinExistence type="predicted"/>
<dbReference type="RefSeq" id="XP_019054206.1">
    <property type="nucleotide sequence ID" value="XM_019198661.1"/>
</dbReference>
<evidence type="ECO:0000256" key="4">
    <source>
        <dbReference type="SAM" id="MobiDB-lite"/>
    </source>
</evidence>
<dbReference type="OMA" id="FSQYPTD"/>
<dbReference type="STRING" id="4432.A0A1U8Q834"/>
<accession>A0A1U8Q834</accession>
<name>A0A1U8Q834_NELNU</name>
<evidence type="ECO:0000256" key="1">
    <source>
        <dbReference type="ARBA" id="ARBA00004123"/>
    </source>
</evidence>
<evidence type="ECO:0000259" key="5">
    <source>
        <dbReference type="PROSITE" id="PS51017"/>
    </source>
</evidence>
<feature type="region of interest" description="Disordered" evidence="4">
    <location>
        <begin position="79"/>
        <end position="99"/>
    </location>
</feature>
<dbReference type="AlphaFoldDB" id="A0A1U8Q834"/>
<dbReference type="eggNOG" id="ENOG502QRCA">
    <property type="taxonomic scope" value="Eukaryota"/>
</dbReference>
<feature type="domain" description="CCT" evidence="5">
    <location>
        <begin position="414"/>
        <end position="456"/>
    </location>
</feature>
<keyword evidence="2 3" id="KW-0539">Nucleus</keyword>
<comment type="subcellular location">
    <subcellularLocation>
        <location evidence="1 3">Nucleus</location>
    </subcellularLocation>
</comment>
<dbReference type="GO" id="GO:0009909">
    <property type="term" value="P:regulation of flower development"/>
    <property type="evidence" value="ECO:0007669"/>
    <property type="project" value="InterPro"/>
</dbReference>
<dbReference type="InterPro" id="IPR045281">
    <property type="entry name" value="CONSTANS-like"/>
</dbReference>